<name>Q55D86_DICDI</name>
<dbReference type="dictyBase" id="DDB_G0269748"/>
<dbReference type="VEuPathDB" id="AmoebaDB:DDB_G0269748"/>
<organism evidence="16 17">
    <name type="scientific">Dictyostelium discoideum</name>
    <name type="common">Social amoeba</name>
    <dbReference type="NCBI Taxonomy" id="44689"/>
    <lineage>
        <taxon>Eukaryota</taxon>
        <taxon>Amoebozoa</taxon>
        <taxon>Evosea</taxon>
        <taxon>Eumycetozoa</taxon>
        <taxon>Dictyostelia</taxon>
        <taxon>Dictyosteliales</taxon>
        <taxon>Dictyosteliaceae</taxon>
        <taxon>Dictyostelium</taxon>
    </lineage>
</organism>
<evidence type="ECO:0000256" key="6">
    <source>
        <dbReference type="ARBA" id="ARBA00022989"/>
    </source>
</evidence>
<dbReference type="Proteomes" id="UP000002195">
    <property type="component" value="Unassembled WGS sequence"/>
</dbReference>
<keyword evidence="10" id="KW-0325">Glycoprotein</keyword>
<keyword evidence="15" id="KW-0732">Signal</keyword>
<feature type="region of interest" description="Disordered" evidence="13">
    <location>
        <begin position="95"/>
        <end position="115"/>
    </location>
</feature>
<comment type="subcellular location">
    <subcellularLocation>
        <location evidence="1">Cell membrane</location>
        <topology evidence="1">Multi-pass membrane protein</topology>
    </subcellularLocation>
</comment>
<evidence type="ECO:0000256" key="14">
    <source>
        <dbReference type="SAM" id="Phobius"/>
    </source>
</evidence>
<feature type="signal peptide" evidence="15">
    <location>
        <begin position="1"/>
        <end position="21"/>
    </location>
</feature>
<evidence type="ECO:0000313" key="16">
    <source>
        <dbReference type="EMBL" id="EAL72224.1"/>
    </source>
</evidence>
<proteinExistence type="inferred from homology"/>
<comment type="similarity">
    <text evidence="2">Belongs to the tweety family.</text>
</comment>
<dbReference type="GO" id="GO:0005254">
    <property type="term" value="F:chloride channel activity"/>
    <property type="evidence" value="ECO:0007669"/>
    <property type="project" value="UniProtKB-KW"/>
</dbReference>
<keyword evidence="9" id="KW-0869">Chloride channel</keyword>
<feature type="compositionally biased region" description="Acidic residues" evidence="13">
    <location>
        <begin position="97"/>
        <end position="109"/>
    </location>
</feature>
<feature type="transmembrane region" description="Helical" evidence="14">
    <location>
        <begin position="130"/>
        <end position="151"/>
    </location>
</feature>
<evidence type="ECO:0000256" key="11">
    <source>
        <dbReference type="ARBA" id="ARBA00023214"/>
    </source>
</evidence>
<dbReference type="InParanoid" id="Q55D86"/>
<feature type="transmembrane region" description="Helical" evidence="14">
    <location>
        <begin position="421"/>
        <end position="442"/>
    </location>
</feature>
<dbReference type="HOGENOM" id="CLU_563137_0_0_1"/>
<evidence type="ECO:0000256" key="13">
    <source>
        <dbReference type="SAM" id="MobiDB-lite"/>
    </source>
</evidence>
<evidence type="ECO:0000256" key="7">
    <source>
        <dbReference type="ARBA" id="ARBA00023065"/>
    </source>
</evidence>
<dbReference type="KEGG" id="ddi:DDB_G0269748"/>
<protein>
    <submittedName>
        <fullName evidence="16">Uncharacterized protein</fullName>
    </submittedName>
</protein>
<dbReference type="GO" id="GO:0034707">
    <property type="term" value="C:chloride channel complex"/>
    <property type="evidence" value="ECO:0007669"/>
    <property type="project" value="UniProtKB-KW"/>
</dbReference>
<dbReference type="PANTHER" id="PTHR31414:SF3">
    <property type="match status" value="1"/>
</dbReference>
<evidence type="ECO:0000256" key="2">
    <source>
        <dbReference type="ARBA" id="ARBA00009849"/>
    </source>
</evidence>
<evidence type="ECO:0000256" key="4">
    <source>
        <dbReference type="ARBA" id="ARBA00022475"/>
    </source>
</evidence>
<keyword evidence="7" id="KW-0406">Ion transport</keyword>
<feature type="transmembrane region" description="Helical" evidence="14">
    <location>
        <begin position="257"/>
        <end position="281"/>
    </location>
</feature>
<dbReference type="PaxDb" id="44689-DDB0190522"/>
<evidence type="ECO:0000256" key="3">
    <source>
        <dbReference type="ARBA" id="ARBA00022448"/>
    </source>
</evidence>
<feature type="chain" id="PRO_5004250219" evidence="15">
    <location>
        <begin position="22"/>
        <end position="485"/>
    </location>
</feature>
<dbReference type="OMA" id="IITCAWG"/>
<reference evidence="16 17" key="1">
    <citation type="journal article" date="2005" name="Nature">
        <title>The genome of the social amoeba Dictyostelium discoideum.</title>
        <authorList>
            <consortium name="The Dictyostelium discoideum Sequencing Consortium"/>
            <person name="Eichinger L."/>
            <person name="Pachebat J.A."/>
            <person name="Glockner G."/>
            <person name="Rajandream M.A."/>
            <person name="Sucgang R."/>
            <person name="Berriman M."/>
            <person name="Song J."/>
            <person name="Olsen R."/>
            <person name="Szafranski K."/>
            <person name="Xu Q."/>
            <person name="Tunggal B."/>
            <person name="Kummerfeld S."/>
            <person name="Madera M."/>
            <person name="Konfortov B.A."/>
            <person name="Rivero F."/>
            <person name="Bankier A.T."/>
            <person name="Lehmann R."/>
            <person name="Hamlin N."/>
            <person name="Davies R."/>
            <person name="Gaudet P."/>
            <person name="Fey P."/>
            <person name="Pilcher K."/>
            <person name="Chen G."/>
            <person name="Saunders D."/>
            <person name="Sodergren E."/>
            <person name="Davis P."/>
            <person name="Kerhornou A."/>
            <person name="Nie X."/>
            <person name="Hall N."/>
            <person name="Anjard C."/>
            <person name="Hemphill L."/>
            <person name="Bason N."/>
            <person name="Farbrother P."/>
            <person name="Desany B."/>
            <person name="Just E."/>
            <person name="Morio T."/>
            <person name="Rost R."/>
            <person name="Churcher C."/>
            <person name="Cooper J."/>
            <person name="Haydock S."/>
            <person name="van Driessche N."/>
            <person name="Cronin A."/>
            <person name="Goodhead I."/>
            <person name="Muzny D."/>
            <person name="Mourier T."/>
            <person name="Pain A."/>
            <person name="Lu M."/>
            <person name="Harper D."/>
            <person name="Lindsay R."/>
            <person name="Hauser H."/>
            <person name="James K."/>
            <person name="Quiles M."/>
            <person name="Madan Babu M."/>
            <person name="Saito T."/>
            <person name="Buchrieser C."/>
            <person name="Wardroper A."/>
            <person name="Felder M."/>
            <person name="Thangavelu M."/>
            <person name="Johnson D."/>
            <person name="Knights A."/>
            <person name="Loulseged H."/>
            <person name="Mungall K."/>
            <person name="Oliver K."/>
            <person name="Price C."/>
            <person name="Quail M.A."/>
            <person name="Urushihara H."/>
            <person name="Hernandez J."/>
            <person name="Rabbinowitsch E."/>
            <person name="Steffen D."/>
            <person name="Sanders M."/>
            <person name="Ma J."/>
            <person name="Kohara Y."/>
            <person name="Sharp S."/>
            <person name="Simmonds M."/>
            <person name="Spiegler S."/>
            <person name="Tivey A."/>
            <person name="Sugano S."/>
            <person name="White B."/>
            <person name="Walker D."/>
            <person name="Woodward J."/>
            <person name="Winckler T."/>
            <person name="Tanaka Y."/>
            <person name="Shaulsky G."/>
            <person name="Schleicher M."/>
            <person name="Weinstock G."/>
            <person name="Rosenthal A."/>
            <person name="Cox E.C."/>
            <person name="Chisholm R.L."/>
            <person name="Gibbs R."/>
            <person name="Loomis W.F."/>
            <person name="Platzer M."/>
            <person name="Kay R.R."/>
            <person name="Williams J."/>
            <person name="Dear P.H."/>
            <person name="Noegel A.A."/>
            <person name="Barrell B."/>
            <person name="Kuspa A."/>
        </authorList>
    </citation>
    <scope>NUCLEOTIDE SEQUENCE [LARGE SCALE GENOMIC DNA]</scope>
    <source>
        <strain evidence="16 17">AX4</strain>
    </source>
</reference>
<evidence type="ECO:0000256" key="5">
    <source>
        <dbReference type="ARBA" id="ARBA00022692"/>
    </source>
</evidence>
<comment type="caution">
    <text evidence="16">The sequence shown here is derived from an EMBL/GenBank/DDBJ whole genome shotgun (WGS) entry which is preliminary data.</text>
</comment>
<sequence>MTISFKTILIASTALISVASADFSSFITPVTMSRYNFKREKVETEFNLDDSNYKQSLIVLSFPGLLLGIFIMFLGVIALFLRNCITCSGKRNKNEIQDENETPGGDDDNGSIISEYQPSRDNPTSILLKIVKFFVFLIIITTVVGAILGLASNSKAGKDLDNFFKNMNIMANNARKTSNNLVHVFAGKTDITKTVLSNLLPLTTEMNNMTQTTHRILVEETNLNNLRESITIMGYIIAIITCAWGIFGVANGKSWSFMFLSYLSLLTISIILLAMGMHIPLSAASSDFCNSLDQYVDKDIKPTWMTNWINCDVDVSISDAVEFSEGEISKLLKMINLFSSAYTNKTYTKSNLLTLKLDELRAVIPIDQVALFDSKFDGKTIPAILSVPRLKNMAKCQFVKDYLNYTRNNYCDELIESVNRMVISEIIIAVIWIPGFIFAVIYSKDKRNKYNNNNNNNSDNNDSNDSNNNSNYNDSNNDDDSHRSS</sequence>
<dbReference type="eggNOG" id="ENOG502RCGG">
    <property type="taxonomic scope" value="Eukaryota"/>
</dbReference>
<keyword evidence="11" id="KW-0868">Chloride</keyword>
<dbReference type="GO" id="GO:0005886">
    <property type="term" value="C:plasma membrane"/>
    <property type="evidence" value="ECO:0007669"/>
    <property type="project" value="UniProtKB-SubCell"/>
</dbReference>
<evidence type="ECO:0000313" key="17">
    <source>
        <dbReference type="Proteomes" id="UP000002195"/>
    </source>
</evidence>
<keyword evidence="17" id="KW-1185">Reference proteome</keyword>
<keyword evidence="12" id="KW-0407">Ion channel</keyword>
<feature type="transmembrane region" description="Helical" evidence="14">
    <location>
        <begin position="232"/>
        <end position="250"/>
    </location>
</feature>
<evidence type="ECO:0000256" key="12">
    <source>
        <dbReference type="ARBA" id="ARBA00023303"/>
    </source>
</evidence>
<keyword evidence="5 14" id="KW-0812">Transmembrane</keyword>
<keyword evidence="8 14" id="KW-0472">Membrane</keyword>
<dbReference type="PANTHER" id="PTHR31414">
    <property type="entry name" value="TRANSMEMBRANE PROTEIN DDB_G0292058"/>
    <property type="match status" value="1"/>
</dbReference>
<dbReference type="GeneID" id="8617201"/>
<evidence type="ECO:0000256" key="10">
    <source>
        <dbReference type="ARBA" id="ARBA00023180"/>
    </source>
</evidence>
<evidence type="ECO:0000256" key="9">
    <source>
        <dbReference type="ARBA" id="ARBA00023173"/>
    </source>
</evidence>
<feature type="region of interest" description="Disordered" evidence="13">
    <location>
        <begin position="451"/>
        <end position="485"/>
    </location>
</feature>
<feature type="transmembrane region" description="Helical" evidence="14">
    <location>
        <begin position="57"/>
        <end position="81"/>
    </location>
</feature>
<accession>Q55D86</accession>
<evidence type="ECO:0000256" key="1">
    <source>
        <dbReference type="ARBA" id="ARBA00004651"/>
    </source>
</evidence>
<keyword evidence="3" id="KW-0813">Transport</keyword>
<dbReference type="AlphaFoldDB" id="Q55D86"/>
<keyword evidence="6 14" id="KW-1133">Transmembrane helix</keyword>
<feature type="compositionally biased region" description="Low complexity" evidence="13">
    <location>
        <begin position="451"/>
        <end position="475"/>
    </location>
</feature>
<dbReference type="EMBL" id="AAFI02000005">
    <property type="protein sequence ID" value="EAL72224.1"/>
    <property type="molecule type" value="Genomic_DNA"/>
</dbReference>
<evidence type="ECO:0000256" key="8">
    <source>
        <dbReference type="ARBA" id="ARBA00023136"/>
    </source>
</evidence>
<evidence type="ECO:0000256" key="15">
    <source>
        <dbReference type="SAM" id="SignalP"/>
    </source>
</evidence>
<dbReference type="InterPro" id="IPR006990">
    <property type="entry name" value="Tweety"/>
</dbReference>
<dbReference type="InterPro" id="IPR040283">
    <property type="entry name" value="DDB_G0292058-like"/>
</dbReference>
<dbReference type="RefSeq" id="XP_646245.1">
    <property type="nucleotide sequence ID" value="XM_641153.1"/>
</dbReference>
<dbReference type="Pfam" id="PF04906">
    <property type="entry name" value="Tweety"/>
    <property type="match status" value="1"/>
</dbReference>
<keyword evidence="4" id="KW-1003">Cell membrane</keyword>
<gene>
    <name evidence="16" type="ORF">DDB_G0269748</name>
</gene>